<evidence type="ECO:0000313" key="3">
    <source>
        <dbReference type="Proteomes" id="UP000274131"/>
    </source>
</evidence>
<dbReference type="STRING" id="51028.A0A0N4VFW3"/>
<feature type="region of interest" description="Disordered" evidence="1">
    <location>
        <begin position="142"/>
        <end position="179"/>
    </location>
</feature>
<sequence length="478" mass="52296">MLKVEERALEASENRLSASAARGSRETVARIQNSENRQSVHGVVASLIRAAEETRYKALDRCLQLQPNRFSTNGTVLQQDVGTQTSPVSLSRSSSFDWINEPADPTAVDLKSNQFFPDSEFAGGQPAQSVINLGNLVGNLPGYHSTSPKSSSPTLHSSRSTPSRIIRPEPVDDVSNDDLGNMIKRNDKIRLHLTNDRQLRANQDIDESIAMLLGYAEDLTPLTRRKSLKGCMNGDLAKYSSGLCPKKEKFDNLSSTNRCTSRFTYVGDEISSMPNDTPEKNKGPLNNTSNGFCAGSSVMSDSIYDNVQGFRRLQCCDGENELSSFDYDTLEEQKLEKTGTAVVRNNAEFASNSGLPTRDISVCSGLLADSESSPSSPPPNFLPEKKNDKNSTRTVTSGAIRRRSKIAPTEVKASYCMELTNENNDVSSPSSPPPPSPQSVKVQHLPNLADVITRNNKMMQHAGSCDELNIQRDQQGRG</sequence>
<evidence type="ECO:0000256" key="1">
    <source>
        <dbReference type="SAM" id="MobiDB-lite"/>
    </source>
</evidence>
<reference evidence="4" key="1">
    <citation type="submission" date="2017-02" db="UniProtKB">
        <authorList>
            <consortium name="WormBaseParasite"/>
        </authorList>
    </citation>
    <scope>IDENTIFICATION</scope>
</reference>
<feature type="region of interest" description="Disordered" evidence="1">
    <location>
        <begin position="367"/>
        <end position="399"/>
    </location>
</feature>
<name>A0A0N4VFW3_ENTVE</name>
<keyword evidence="3" id="KW-1185">Reference proteome</keyword>
<dbReference type="WBParaSite" id="EVEC_0000964301-mRNA-1">
    <property type="protein sequence ID" value="EVEC_0000964301-mRNA-1"/>
    <property type="gene ID" value="EVEC_0000964301"/>
</dbReference>
<protein>
    <submittedName>
        <fullName evidence="4">PH domain-containing protein</fullName>
    </submittedName>
</protein>
<organism evidence="4">
    <name type="scientific">Enterobius vermicularis</name>
    <name type="common">Human pinworm</name>
    <dbReference type="NCBI Taxonomy" id="51028"/>
    <lineage>
        <taxon>Eukaryota</taxon>
        <taxon>Metazoa</taxon>
        <taxon>Ecdysozoa</taxon>
        <taxon>Nematoda</taxon>
        <taxon>Chromadorea</taxon>
        <taxon>Rhabditida</taxon>
        <taxon>Spirurina</taxon>
        <taxon>Oxyuridomorpha</taxon>
        <taxon>Oxyuroidea</taxon>
        <taxon>Oxyuridae</taxon>
        <taxon>Enterobius</taxon>
    </lineage>
</organism>
<dbReference type="EMBL" id="UXUI01009782">
    <property type="protein sequence ID" value="VDD94302.1"/>
    <property type="molecule type" value="Genomic_DNA"/>
</dbReference>
<accession>A0A0N4VFW3</accession>
<dbReference type="OrthoDB" id="5864453at2759"/>
<gene>
    <name evidence="2" type="ORF">EVEC_LOCUS9053</name>
</gene>
<evidence type="ECO:0000313" key="4">
    <source>
        <dbReference type="WBParaSite" id="EVEC_0000964301-mRNA-1"/>
    </source>
</evidence>
<evidence type="ECO:0000313" key="2">
    <source>
        <dbReference type="EMBL" id="VDD94302.1"/>
    </source>
</evidence>
<dbReference type="AlphaFoldDB" id="A0A0N4VFW3"/>
<proteinExistence type="predicted"/>
<dbReference type="Proteomes" id="UP000274131">
    <property type="component" value="Unassembled WGS sequence"/>
</dbReference>
<reference evidence="2 3" key="2">
    <citation type="submission" date="2018-10" db="EMBL/GenBank/DDBJ databases">
        <authorList>
            <consortium name="Pathogen Informatics"/>
        </authorList>
    </citation>
    <scope>NUCLEOTIDE SEQUENCE [LARGE SCALE GENOMIC DNA]</scope>
</reference>
<feature type="compositionally biased region" description="Low complexity" evidence="1">
    <location>
        <begin position="145"/>
        <end position="165"/>
    </location>
</feature>
<feature type="region of interest" description="Disordered" evidence="1">
    <location>
        <begin position="421"/>
        <end position="441"/>
    </location>
</feature>